<sequence length="234" mass="25506">MIGTYATARWLGAAARRWPTHGLRSARVMPTPALCASSNAPTRCPFGTILGVCDDISVYSCYNAACPKKARGLVHFHNGVFTGLQWQCVELARRYLVVRSGVTFSSIRFAYEIFAPTTGFATVADERPVAVDRCHNGAPTRPRAGSLLIWDHGGHMKETGHVAVITRVTDDYVDIIEQNHDDVVWPLDQDYSRRLAASVTKDGYAIAPASTNETILGWINIPASSPSLSCRNAA</sequence>
<dbReference type="GO" id="GO:0016874">
    <property type="term" value="F:ligase activity"/>
    <property type="evidence" value="ECO:0007669"/>
    <property type="project" value="TreeGrafter"/>
</dbReference>
<dbReference type="OMA" id="GWINIPA"/>
<evidence type="ECO:0000259" key="1">
    <source>
        <dbReference type="PROSITE" id="PS50911"/>
    </source>
</evidence>
<dbReference type="RefSeq" id="XP_012194932.1">
    <property type="nucleotide sequence ID" value="XM_012339542.1"/>
</dbReference>
<dbReference type="InterPro" id="IPR007921">
    <property type="entry name" value="CHAP_dom"/>
</dbReference>
<evidence type="ECO:0000313" key="2">
    <source>
        <dbReference type="EMBL" id="KDO34047.1"/>
    </source>
</evidence>
<keyword evidence="3" id="KW-1185">Reference proteome</keyword>
<dbReference type="PANTHER" id="PTHR30094">
    <property type="entry name" value="BIFUNCTIONAL GLUTATHIONYLSPERMIDINE SYNTHETASE/AMIDASE-RELATED"/>
    <property type="match status" value="1"/>
</dbReference>
<dbReference type="GeneID" id="24123918"/>
<dbReference type="VEuPathDB" id="FungiDB:SPRG_01321"/>
<dbReference type="STRING" id="695850.A0A067D4V3"/>
<dbReference type="KEGG" id="spar:SPRG_01321"/>
<protein>
    <recommendedName>
        <fullName evidence="1">Peptidase C51 domain-containing protein</fullName>
    </recommendedName>
</protein>
<evidence type="ECO:0000313" key="3">
    <source>
        <dbReference type="Proteomes" id="UP000030745"/>
    </source>
</evidence>
<name>A0A067D4V3_SAPPC</name>
<dbReference type="OrthoDB" id="299748at2759"/>
<dbReference type="InterPro" id="IPR051705">
    <property type="entry name" value="Gsp_Synthetase/Amidase"/>
</dbReference>
<dbReference type="Pfam" id="PF05257">
    <property type="entry name" value="CHAP"/>
    <property type="match status" value="1"/>
</dbReference>
<dbReference type="PROSITE" id="PS50911">
    <property type="entry name" value="CHAP"/>
    <property type="match status" value="1"/>
</dbReference>
<dbReference type="EMBL" id="KK583191">
    <property type="protein sequence ID" value="KDO34047.1"/>
    <property type="molecule type" value="Genomic_DNA"/>
</dbReference>
<dbReference type="InterPro" id="IPR038765">
    <property type="entry name" value="Papain-like_cys_pep_sf"/>
</dbReference>
<feature type="domain" description="Peptidase C51" evidence="1">
    <location>
        <begin position="63"/>
        <end position="208"/>
    </location>
</feature>
<dbReference type="Proteomes" id="UP000030745">
    <property type="component" value="Unassembled WGS sequence"/>
</dbReference>
<dbReference type="AlphaFoldDB" id="A0A067D4V3"/>
<dbReference type="Gene3D" id="3.90.1720.10">
    <property type="entry name" value="endopeptidase domain like (from Nostoc punctiforme)"/>
    <property type="match status" value="1"/>
</dbReference>
<organism evidence="2 3">
    <name type="scientific">Saprolegnia parasitica (strain CBS 223.65)</name>
    <dbReference type="NCBI Taxonomy" id="695850"/>
    <lineage>
        <taxon>Eukaryota</taxon>
        <taxon>Sar</taxon>
        <taxon>Stramenopiles</taxon>
        <taxon>Oomycota</taxon>
        <taxon>Saprolegniomycetes</taxon>
        <taxon>Saprolegniales</taxon>
        <taxon>Saprolegniaceae</taxon>
        <taxon>Saprolegnia</taxon>
    </lineage>
</organism>
<proteinExistence type="predicted"/>
<dbReference type="PANTHER" id="PTHR30094:SF0">
    <property type="entry name" value="BIFUNCTIONAL GLUTATHIONYLSPERMIDINE SYNTHETASE_AMIDASE-RELATED"/>
    <property type="match status" value="1"/>
</dbReference>
<dbReference type="SUPFAM" id="SSF54001">
    <property type="entry name" value="Cysteine proteinases"/>
    <property type="match status" value="1"/>
</dbReference>
<gene>
    <name evidence="2" type="ORF">SPRG_01321</name>
</gene>
<accession>A0A067D4V3</accession>
<reference evidence="2 3" key="1">
    <citation type="journal article" date="2013" name="PLoS Genet.">
        <title>Distinctive expansion of potential virulence genes in the genome of the oomycete fish pathogen Saprolegnia parasitica.</title>
        <authorList>
            <person name="Jiang R.H."/>
            <person name="de Bruijn I."/>
            <person name="Haas B.J."/>
            <person name="Belmonte R."/>
            <person name="Lobach L."/>
            <person name="Christie J."/>
            <person name="van den Ackerveken G."/>
            <person name="Bottin A."/>
            <person name="Bulone V."/>
            <person name="Diaz-Moreno S.M."/>
            <person name="Dumas B."/>
            <person name="Fan L."/>
            <person name="Gaulin E."/>
            <person name="Govers F."/>
            <person name="Grenville-Briggs L.J."/>
            <person name="Horner N.R."/>
            <person name="Levin J.Z."/>
            <person name="Mammella M."/>
            <person name="Meijer H.J."/>
            <person name="Morris P."/>
            <person name="Nusbaum C."/>
            <person name="Oome S."/>
            <person name="Phillips A.J."/>
            <person name="van Rooyen D."/>
            <person name="Rzeszutek E."/>
            <person name="Saraiva M."/>
            <person name="Secombes C.J."/>
            <person name="Seidl M.F."/>
            <person name="Snel B."/>
            <person name="Stassen J.H."/>
            <person name="Sykes S."/>
            <person name="Tripathy S."/>
            <person name="van den Berg H."/>
            <person name="Vega-Arreguin J.C."/>
            <person name="Wawra S."/>
            <person name="Young S.K."/>
            <person name="Zeng Q."/>
            <person name="Dieguez-Uribeondo J."/>
            <person name="Russ C."/>
            <person name="Tyler B.M."/>
            <person name="van West P."/>
        </authorList>
    </citation>
    <scope>NUCLEOTIDE SEQUENCE [LARGE SCALE GENOMIC DNA]</scope>
    <source>
        <strain evidence="2 3">CBS 223.65</strain>
    </source>
</reference>